<dbReference type="InterPro" id="IPR029034">
    <property type="entry name" value="Cystine-knot_cytokine"/>
</dbReference>
<dbReference type="GO" id="GO:0016020">
    <property type="term" value="C:membrane"/>
    <property type="evidence" value="ECO:0007669"/>
    <property type="project" value="InterPro"/>
</dbReference>
<proteinExistence type="inferred from homology"/>
<dbReference type="PANTHER" id="PTHR12025">
    <property type="entry name" value="VASCULAR ENDOTHELIAL GROWTH FACTOR"/>
    <property type="match status" value="1"/>
</dbReference>
<dbReference type="InterPro" id="IPR000072">
    <property type="entry name" value="PDGF/VEGF_dom"/>
</dbReference>
<evidence type="ECO:0000313" key="6">
    <source>
        <dbReference type="EMBL" id="CAD7573717.1"/>
    </source>
</evidence>
<dbReference type="PROSITE" id="PS50278">
    <property type="entry name" value="PDGF_2"/>
    <property type="match status" value="1"/>
</dbReference>
<dbReference type="GO" id="GO:0008083">
    <property type="term" value="F:growth factor activity"/>
    <property type="evidence" value="ECO:0007669"/>
    <property type="project" value="UniProtKB-KW"/>
</dbReference>
<dbReference type="GO" id="GO:0001938">
    <property type="term" value="P:positive regulation of endothelial cell proliferation"/>
    <property type="evidence" value="ECO:0007669"/>
    <property type="project" value="TreeGrafter"/>
</dbReference>
<protein>
    <submittedName>
        <fullName evidence="6">(California timema) hypothetical protein</fullName>
    </submittedName>
</protein>
<accession>A0A7R9J731</accession>
<dbReference type="EMBL" id="OE181794">
    <property type="protein sequence ID" value="CAD7573717.1"/>
    <property type="molecule type" value="Genomic_DNA"/>
</dbReference>
<keyword evidence="2" id="KW-1015">Disulfide bond</keyword>
<dbReference type="GO" id="GO:0005615">
    <property type="term" value="C:extracellular space"/>
    <property type="evidence" value="ECO:0007669"/>
    <property type="project" value="TreeGrafter"/>
</dbReference>
<name>A0A7R9J731_TIMCA</name>
<gene>
    <name evidence="6" type="ORF">TCMB3V08_LOCUS6347</name>
</gene>
<dbReference type="Gene3D" id="2.10.90.10">
    <property type="entry name" value="Cystine-knot cytokines"/>
    <property type="match status" value="1"/>
</dbReference>
<dbReference type="Pfam" id="PF00341">
    <property type="entry name" value="PDGF"/>
    <property type="match status" value="1"/>
</dbReference>
<organism evidence="6">
    <name type="scientific">Timema californicum</name>
    <name type="common">California timema</name>
    <name type="synonym">Walking stick</name>
    <dbReference type="NCBI Taxonomy" id="61474"/>
    <lineage>
        <taxon>Eukaryota</taxon>
        <taxon>Metazoa</taxon>
        <taxon>Ecdysozoa</taxon>
        <taxon>Arthropoda</taxon>
        <taxon>Hexapoda</taxon>
        <taxon>Insecta</taxon>
        <taxon>Pterygota</taxon>
        <taxon>Neoptera</taxon>
        <taxon>Polyneoptera</taxon>
        <taxon>Phasmatodea</taxon>
        <taxon>Timematodea</taxon>
        <taxon>Timematoidea</taxon>
        <taxon>Timematidae</taxon>
        <taxon>Timema</taxon>
    </lineage>
</organism>
<feature type="region of interest" description="Disordered" evidence="4">
    <location>
        <begin position="134"/>
        <end position="153"/>
    </location>
</feature>
<dbReference type="GO" id="GO:0042056">
    <property type="term" value="F:chemoattractant activity"/>
    <property type="evidence" value="ECO:0007669"/>
    <property type="project" value="TreeGrafter"/>
</dbReference>
<dbReference type="SMART" id="SM00141">
    <property type="entry name" value="PDGF"/>
    <property type="match status" value="1"/>
</dbReference>
<dbReference type="InterPro" id="IPR050507">
    <property type="entry name" value="PDGF/VEGF_growth_factor"/>
</dbReference>
<comment type="similarity">
    <text evidence="3">Belongs to the PDGF/VEGF growth factor family.</text>
</comment>
<dbReference type="GO" id="GO:0050930">
    <property type="term" value="P:induction of positive chemotaxis"/>
    <property type="evidence" value="ECO:0007669"/>
    <property type="project" value="TreeGrafter"/>
</dbReference>
<reference evidence="6" key="1">
    <citation type="submission" date="2020-11" db="EMBL/GenBank/DDBJ databases">
        <authorList>
            <person name="Tran Van P."/>
        </authorList>
    </citation>
    <scope>NUCLEOTIDE SEQUENCE</scope>
</reference>
<dbReference type="GO" id="GO:0048010">
    <property type="term" value="P:vascular endothelial growth factor receptor signaling pathway"/>
    <property type="evidence" value="ECO:0007669"/>
    <property type="project" value="TreeGrafter"/>
</dbReference>
<evidence type="ECO:0000256" key="1">
    <source>
        <dbReference type="ARBA" id="ARBA00023030"/>
    </source>
</evidence>
<feature type="compositionally biased region" description="Polar residues" evidence="4">
    <location>
        <begin position="134"/>
        <end position="148"/>
    </location>
</feature>
<sequence>MFIGVNVKTALRNARSVTQLFSLLAPHDARLCDVGLLEQLETSTGSHVNQDGSYQKLVAACNHTIMNHALREFPTLRGRSTISDKGSSDNSDTACINNIRPEQTGFVSEKITKKSQTYKINTKQYHSRRENNQTADFHCSGSSHTTRPTDYGRALSTKDVNSMNKLFKNAIPKTKCKIRSTLVTLPDPPNGFFYLPSCVSAKRCVGCCSDELTECLPTATKLVKKQALESMIAMGLRNDAHNSTGITTYLPPCGQDGIYHQDIA</sequence>
<dbReference type="AlphaFoldDB" id="A0A7R9J731"/>
<feature type="domain" description="Platelet-derived growth factor (PDGF) family profile" evidence="5">
    <location>
        <begin position="153"/>
        <end position="229"/>
    </location>
</feature>
<evidence type="ECO:0000256" key="2">
    <source>
        <dbReference type="ARBA" id="ARBA00023157"/>
    </source>
</evidence>
<evidence type="ECO:0000256" key="3">
    <source>
        <dbReference type="RuleBase" id="RU003818"/>
    </source>
</evidence>
<dbReference type="GO" id="GO:0001666">
    <property type="term" value="P:response to hypoxia"/>
    <property type="evidence" value="ECO:0007669"/>
    <property type="project" value="TreeGrafter"/>
</dbReference>
<dbReference type="GO" id="GO:0005172">
    <property type="term" value="F:vascular endothelial growth factor receptor binding"/>
    <property type="evidence" value="ECO:0007669"/>
    <property type="project" value="TreeGrafter"/>
</dbReference>
<evidence type="ECO:0000256" key="4">
    <source>
        <dbReference type="SAM" id="MobiDB-lite"/>
    </source>
</evidence>
<keyword evidence="1 3" id="KW-0339">Growth factor</keyword>
<dbReference type="SUPFAM" id="SSF57501">
    <property type="entry name" value="Cystine-knot cytokines"/>
    <property type="match status" value="1"/>
</dbReference>
<evidence type="ECO:0000259" key="5">
    <source>
        <dbReference type="PROSITE" id="PS50278"/>
    </source>
</evidence>
<dbReference type="PANTHER" id="PTHR12025:SF15">
    <property type="entry name" value="VASCULAR ENDOTHELIAL GROWTH FACTOR C-LIKE ISOFORM X1"/>
    <property type="match status" value="1"/>
</dbReference>